<feature type="transmembrane region" description="Helical" evidence="7">
    <location>
        <begin position="6"/>
        <end position="26"/>
    </location>
</feature>
<dbReference type="InterPro" id="IPR038770">
    <property type="entry name" value="Na+/solute_symporter_sf"/>
</dbReference>
<reference evidence="9 10" key="1">
    <citation type="submission" date="2019-09" db="EMBL/GenBank/DDBJ databases">
        <title>Draft Whole-Genome sequence of Blastochloris sulfoviridis DSM 729.</title>
        <authorList>
            <person name="Meyer T.E."/>
            <person name="Kyndt J.A."/>
        </authorList>
    </citation>
    <scope>NUCLEOTIDE SEQUENCE [LARGE SCALE GENOMIC DNA]</scope>
    <source>
        <strain evidence="9 10">DSM 729</strain>
    </source>
</reference>
<dbReference type="GO" id="GO:1902600">
    <property type="term" value="P:proton transmembrane transport"/>
    <property type="evidence" value="ECO:0007669"/>
    <property type="project" value="InterPro"/>
</dbReference>
<dbReference type="Proteomes" id="UP000323886">
    <property type="component" value="Unassembled WGS sequence"/>
</dbReference>
<comment type="subcellular location">
    <subcellularLocation>
        <location evidence="1">Membrane</location>
        <topology evidence="1">Multi-pass membrane protein</topology>
    </subcellularLocation>
</comment>
<evidence type="ECO:0000259" key="8">
    <source>
        <dbReference type="PROSITE" id="PS51201"/>
    </source>
</evidence>
<keyword evidence="6 7" id="KW-0472">Membrane</keyword>
<dbReference type="AlphaFoldDB" id="A0A5M6I0J4"/>
<evidence type="ECO:0000313" key="10">
    <source>
        <dbReference type="Proteomes" id="UP000323886"/>
    </source>
</evidence>
<feature type="transmembrane region" description="Helical" evidence="7">
    <location>
        <begin position="149"/>
        <end position="171"/>
    </location>
</feature>
<feature type="transmembrane region" description="Helical" evidence="7">
    <location>
        <begin position="290"/>
        <end position="309"/>
    </location>
</feature>
<dbReference type="NCBIfam" id="NF007950">
    <property type="entry name" value="PRK10669.1"/>
    <property type="match status" value="1"/>
</dbReference>
<dbReference type="GO" id="GO:0015297">
    <property type="term" value="F:antiporter activity"/>
    <property type="evidence" value="ECO:0007669"/>
    <property type="project" value="InterPro"/>
</dbReference>
<dbReference type="SUPFAM" id="SSF51735">
    <property type="entry name" value="NAD(P)-binding Rossmann-fold domains"/>
    <property type="match status" value="1"/>
</dbReference>
<dbReference type="InterPro" id="IPR003148">
    <property type="entry name" value="RCK_N"/>
</dbReference>
<dbReference type="PROSITE" id="PS51201">
    <property type="entry name" value="RCK_N"/>
    <property type="match status" value="1"/>
</dbReference>
<feature type="domain" description="RCK N-terminal" evidence="8">
    <location>
        <begin position="430"/>
        <end position="546"/>
    </location>
</feature>
<evidence type="ECO:0000313" key="9">
    <source>
        <dbReference type="EMBL" id="KAA5601714.1"/>
    </source>
</evidence>
<protein>
    <submittedName>
        <fullName evidence="9">Kef family K(+) transporter</fullName>
    </submittedName>
</protein>
<proteinExistence type="inferred from homology"/>
<dbReference type="GO" id="GO:0016020">
    <property type="term" value="C:membrane"/>
    <property type="evidence" value="ECO:0007669"/>
    <property type="project" value="UniProtKB-SubCell"/>
</dbReference>
<evidence type="ECO:0000256" key="5">
    <source>
        <dbReference type="ARBA" id="ARBA00022989"/>
    </source>
</evidence>
<dbReference type="RefSeq" id="WP_150097413.1">
    <property type="nucleotide sequence ID" value="NZ_VWPL01000013.1"/>
</dbReference>
<dbReference type="EMBL" id="VWPL01000013">
    <property type="protein sequence ID" value="KAA5601714.1"/>
    <property type="molecule type" value="Genomic_DNA"/>
</dbReference>
<dbReference type="Pfam" id="PF00999">
    <property type="entry name" value="Na_H_Exchanger"/>
    <property type="match status" value="1"/>
</dbReference>
<evidence type="ECO:0000256" key="2">
    <source>
        <dbReference type="ARBA" id="ARBA00005551"/>
    </source>
</evidence>
<dbReference type="Pfam" id="PF02254">
    <property type="entry name" value="TrkA_N"/>
    <property type="match status" value="1"/>
</dbReference>
<dbReference type="OrthoDB" id="9781411at2"/>
<evidence type="ECO:0000256" key="3">
    <source>
        <dbReference type="ARBA" id="ARBA00022448"/>
    </source>
</evidence>
<evidence type="ECO:0000256" key="4">
    <source>
        <dbReference type="ARBA" id="ARBA00022692"/>
    </source>
</evidence>
<keyword evidence="10" id="KW-1185">Reference proteome</keyword>
<gene>
    <name evidence="9" type="ORF">F1193_09365</name>
</gene>
<evidence type="ECO:0000256" key="1">
    <source>
        <dbReference type="ARBA" id="ARBA00004141"/>
    </source>
</evidence>
<feature type="transmembrane region" description="Helical" evidence="7">
    <location>
        <begin position="33"/>
        <end position="51"/>
    </location>
</feature>
<sequence length="576" mass="60479">MIHDTPLIATIVAGLGLAFVFGAVAQRFKVPPLVGYLLAGVAAGPFTPGYVADQKLATELAEIGVILLMFGVGLHFSLRDLLSVRAIALPGAIVQIAVATLFGLGLAVGMGWTVGGGLVFGLALSVASTVVLLRAIQERHLMETERGRIAVGWLIVEDLAMVLALVLLPAIAPLLGGSTEQLGTDPLAAHFGLGLSGVLALTLVKVGLFVGVMLVVGRRVIPWLLHYIAHTGSRELFRLAVLAMALCVAFGAAKLFGVSLALGAFFAGMILSESPLSQRAAQETLPLRDAFAVLFFVSVGMLFDPTSIIREPWPMLATLLIIIVGKSAAAFVIVRAFGHPTATALTISASLAQIGEFSFILAELGVKLKLLPAQGLDLILGGAILSILLNPLIFAIVDRLNQRLAGREDKAAPGEPAAPAKPRSDATTLTGHTILVGYGRVGRLIGTALAQERQPFLVIEASDDLIAKLQQANIDTIAGNAAQPEVLKAANFDQAKFVIIAIPEAFEAGQVIRQARAANPQVQIIARAHRDEEVEHLIGLGADVVIMGEREIARGMIDTFTARQQQPSAPADQPVG</sequence>
<keyword evidence="4 7" id="KW-0812">Transmembrane</keyword>
<accession>A0A5M6I0J4</accession>
<feature type="transmembrane region" description="Helical" evidence="7">
    <location>
        <begin position="237"/>
        <end position="270"/>
    </location>
</feature>
<feature type="transmembrane region" description="Helical" evidence="7">
    <location>
        <begin position="191"/>
        <end position="216"/>
    </location>
</feature>
<feature type="transmembrane region" description="Helical" evidence="7">
    <location>
        <begin position="88"/>
        <end position="112"/>
    </location>
</feature>
<feature type="transmembrane region" description="Helical" evidence="7">
    <location>
        <begin position="57"/>
        <end position="76"/>
    </location>
</feature>
<comment type="caution">
    <text evidence="9">The sequence shown here is derived from an EMBL/GenBank/DDBJ whole genome shotgun (WGS) entry which is preliminary data.</text>
</comment>
<dbReference type="InterPro" id="IPR006153">
    <property type="entry name" value="Cation/H_exchanger_TM"/>
</dbReference>
<dbReference type="Gene3D" id="3.40.50.720">
    <property type="entry name" value="NAD(P)-binding Rossmann-like Domain"/>
    <property type="match status" value="1"/>
</dbReference>
<feature type="transmembrane region" description="Helical" evidence="7">
    <location>
        <begin position="378"/>
        <end position="397"/>
    </location>
</feature>
<keyword evidence="3" id="KW-0813">Transport</keyword>
<dbReference type="Gene3D" id="1.20.1530.20">
    <property type="match status" value="1"/>
</dbReference>
<feature type="transmembrane region" description="Helical" evidence="7">
    <location>
        <begin position="316"/>
        <end position="338"/>
    </location>
</feature>
<keyword evidence="5 7" id="KW-1133">Transmembrane helix</keyword>
<evidence type="ECO:0000256" key="6">
    <source>
        <dbReference type="ARBA" id="ARBA00023136"/>
    </source>
</evidence>
<dbReference type="InterPro" id="IPR036291">
    <property type="entry name" value="NAD(P)-bd_dom_sf"/>
</dbReference>
<organism evidence="9 10">
    <name type="scientific">Blastochloris sulfoviridis</name>
    <dbReference type="NCBI Taxonomy" id="50712"/>
    <lineage>
        <taxon>Bacteria</taxon>
        <taxon>Pseudomonadati</taxon>
        <taxon>Pseudomonadota</taxon>
        <taxon>Alphaproteobacteria</taxon>
        <taxon>Hyphomicrobiales</taxon>
        <taxon>Blastochloridaceae</taxon>
        <taxon>Blastochloris</taxon>
    </lineage>
</organism>
<dbReference type="GO" id="GO:0006813">
    <property type="term" value="P:potassium ion transport"/>
    <property type="evidence" value="ECO:0007669"/>
    <property type="project" value="InterPro"/>
</dbReference>
<feature type="transmembrane region" description="Helical" evidence="7">
    <location>
        <begin position="118"/>
        <end position="137"/>
    </location>
</feature>
<dbReference type="PANTHER" id="PTHR42751:SF1">
    <property type="entry name" value="CATION_PROTON ANTIPORTER YBAL-RELATED"/>
    <property type="match status" value="1"/>
</dbReference>
<evidence type="ECO:0000256" key="7">
    <source>
        <dbReference type="SAM" id="Phobius"/>
    </source>
</evidence>
<name>A0A5M6I0J4_9HYPH</name>
<dbReference type="PANTHER" id="PTHR42751">
    <property type="entry name" value="SODIUM/HYDROGEN EXCHANGER FAMILY/TRKA DOMAIN PROTEIN"/>
    <property type="match status" value="1"/>
</dbReference>
<comment type="similarity">
    <text evidence="2">Belongs to the monovalent cation:proton antiporter 2 (CPA2) transporter (TC 2.A.37) family.</text>
</comment>